<feature type="transmembrane region" description="Helical" evidence="7">
    <location>
        <begin position="272"/>
        <end position="288"/>
    </location>
</feature>
<evidence type="ECO:0000313" key="8">
    <source>
        <dbReference type="EMBL" id="KAK2591796.1"/>
    </source>
</evidence>
<dbReference type="InterPro" id="IPR001958">
    <property type="entry name" value="Tet-R_TetA/multi-R_MdtG-like"/>
</dbReference>
<feature type="transmembrane region" description="Helical" evidence="7">
    <location>
        <begin position="199"/>
        <end position="220"/>
    </location>
</feature>
<evidence type="ECO:0000256" key="6">
    <source>
        <dbReference type="SAM" id="MobiDB-lite"/>
    </source>
</evidence>
<dbReference type="SUPFAM" id="SSF103473">
    <property type="entry name" value="MFS general substrate transporter"/>
    <property type="match status" value="1"/>
</dbReference>
<accession>A0AAJ0CF12</accession>
<dbReference type="GO" id="GO:0016020">
    <property type="term" value="C:membrane"/>
    <property type="evidence" value="ECO:0007669"/>
    <property type="project" value="UniProtKB-SubCell"/>
</dbReference>
<keyword evidence="5 7" id="KW-0472">Membrane</keyword>
<feature type="transmembrane region" description="Helical" evidence="7">
    <location>
        <begin position="439"/>
        <end position="463"/>
    </location>
</feature>
<name>A0AAJ0CF12_9HYPO</name>
<comment type="subcellular location">
    <subcellularLocation>
        <location evidence="2">Cell membrane</location>
    </subcellularLocation>
    <subcellularLocation>
        <location evidence="1">Membrane</location>
        <topology evidence="1">Multi-pass membrane protein</topology>
    </subcellularLocation>
</comment>
<evidence type="ECO:0000313" key="9">
    <source>
        <dbReference type="Proteomes" id="UP001251528"/>
    </source>
</evidence>
<dbReference type="GO" id="GO:0022857">
    <property type="term" value="F:transmembrane transporter activity"/>
    <property type="evidence" value="ECO:0007669"/>
    <property type="project" value="InterPro"/>
</dbReference>
<feature type="transmembrane region" description="Helical" evidence="7">
    <location>
        <begin position="308"/>
        <end position="337"/>
    </location>
</feature>
<evidence type="ECO:0000256" key="3">
    <source>
        <dbReference type="ARBA" id="ARBA00022692"/>
    </source>
</evidence>
<keyword evidence="9" id="KW-1185">Reference proteome</keyword>
<sequence length="467" mass="50194">MELSIGGTTPWISGYAQFCSLFLVEFGSAILGAPSPRLLEIAVCRDYFAREGQFYDQDPPEDVCKISEVQLQLSWLLTVLSTLSVFAATLMQIPMGVLVDKSSKRLALSLNIASTILYWGCVAVVGSTRIFPVWCFYLAPLFILIGGGPWATGALVFAAVNDSVTSEQRTTAFSVMEATSGIADLVGPLLGSLTMSPNIATPFLIATLLFFLMFFPAMLLTKNHSTVSLNVQPSNSELPTDESEPLLGDHITDRNDTTDQVPTTNILVRSKYTILATCFGSFFLFYLARDSNNYLIPWVSFRFDETMAKAGLLFSLRAVVSSLLYFILLPLASSWLIKSKGVEASAKDLALSTCGIILSSAGSFLVAMAPNIAALAVGFAMVVLGSSVTVTLRSFLASKVDVAFSGRLFTAISATGTIGSLVGIPIMGAAYSWGLSHKIRVVGLPFLVSAVSYLLMVAILICFQVKQ</sequence>
<feature type="transmembrane region" description="Helical" evidence="7">
    <location>
        <begin position="349"/>
        <end position="369"/>
    </location>
</feature>
<dbReference type="Proteomes" id="UP001251528">
    <property type="component" value="Unassembled WGS sequence"/>
</dbReference>
<organism evidence="8 9">
    <name type="scientific">Conoideocrella luteorostrata</name>
    <dbReference type="NCBI Taxonomy" id="1105319"/>
    <lineage>
        <taxon>Eukaryota</taxon>
        <taxon>Fungi</taxon>
        <taxon>Dikarya</taxon>
        <taxon>Ascomycota</taxon>
        <taxon>Pezizomycotina</taxon>
        <taxon>Sordariomycetes</taxon>
        <taxon>Hypocreomycetidae</taxon>
        <taxon>Hypocreales</taxon>
        <taxon>Clavicipitaceae</taxon>
        <taxon>Conoideocrella</taxon>
    </lineage>
</organism>
<dbReference type="PRINTS" id="PR01035">
    <property type="entry name" value="TCRTETA"/>
</dbReference>
<feature type="region of interest" description="Disordered" evidence="6">
    <location>
        <begin position="233"/>
        <end position="257"/>
    </location>
</feature>
<feature type="transmembrane region" description="Helical" evidence="7">
    <location>
        <begin position="75"/>
        <end position="99"/>
    </location>
</feature>
<keyword evidence="4 7" id="KW-1133">Transmembrane helix</keyword>
<feature type="transmembrane region" description="Helical" evidence="7">
    <location>
        <begin position="408"/>
        <end position="433"/>
    </location>
</feature>
<feature type="transmembrane region" description="Helical" evidence="7">
    <location>
        <begin position="375"/>
        <end position="396"/>
    </location>
</feature>
<evidence type="ECO:0000256" key="5">
    <source>
        <dbReference type="ARBA" id="ARBA00023136"/>
    </source>
</evidence>
<gene>
    <name evidence="8" type="ORF">QQS21_010497</name>
</gene>
<dbReference type="Gene3D" id="1.20.1250.20">
    <property type="entry name" value="MFS general substrate transporter like domains"/>
    <property type="match status" value="1"/>
</dbReference>
<dbReference type="AlphaFoldDB" id="A0AAJ0CF12"/>
<evidence type="ECO:0000256" key="4">
    <source>
        <dbReference type="ARBA" id="ARBA00022989"/>
    </source>
</evidence>
<reference evidence="8" key="1">
    <citation type="submission" date="2023-06" db="EMBL/GenBank/DDBJ databases">
        <title>Conoideocrella luteorostrata (Hypocreales: Clavicipitaceae), a potential biocontrol fungus for elongate hemlock scale in United States Christmas tree production areas.</title>
        <authorList>
            <person name="Barrett H."/>
            <person name="Lovett B."/>
            <person name="Macias A.M."/>
            <person name="Stajich J.E."/>
            <person name="Kasson M.T."/>
        </authorList>
    </citation>
    <scope>NUCLEOTIDE SEQUENCE</scope>
    <source>
        <strain evidence="8">ARSEF 14590</strain>
    </source>
</reference>
<dbReference type="PANTHER" id="PTHR23507">
    <property type="entry name" value="ZGC:174356"/>
    <property type="match status" value="1"/>
</dbReference>
<keyword evidence="3 7" id="KW-0812">Transmembrane</keyword>
<proteinExistence type="predicted"/>
<protein>
    <recommendedName>
        <fullName evidence="10">Major facilitator superfamily (MFS) profile domain-containing protein</fullName>
    </recommendedName>
</protein>
<evidence type="ECO:0000256" key="1">
    <source>
        <dbReference type="ARBA" id="ARBA00004141"/>
    </source>
</evidence>
<dbReference type="PANTHER" id="PTHR23507:SF1">
    <property type="entry name" value="FI18259P1-RELATED"/>
    <property type="match status" value="1"/>
</dbReference>
<feature type="transmembrane region" description="Helical" evidence="7">
    <location>
        <begin position="106"/>
        <end position="125"/>
    </location>
</feature>
<evidence type="ECO:0008006" key="10">
    <source>
        <dbReference type="Google" id="ProtNLM"/>
    </source>
</evidence>
<comment type="caution">
    <text evidence="8">The sequence shown here is derived from an EMBL/GenBank/DDBJ whole genome shotgun (WGS) entry which is preliminary data.</text>
</comment>
<dbReference type="EMBL" id="JASWJB010000308">
    <property type="protein sequence ID" value="KAK2591796.1"/>
    <property type="molecule type" value="Genomic_DNA"/>
</dbReference>
<evidence type="ECO:0000256" key="2">
    <source>
        <dbReference type="ARBA" id="ARBA00004236"/>
    </source>
</evidence>
<dbReference type="InterPro" id="IPR011701">
    <property type="entry name" value="MFS"/>
</dbReference>
<dbReference type="InterPro" id="IPR036259">
    <property type="entry name" value="MFS_trans_sf"/>
</dbReference>
<evidence type="ECO:0000256" key="7">
    <source>
        <dbReference type="SAM" id="Phobius"/>
    </source>
</evidence>
<feature type="transmembrane region" description="Helical" evidence="7">
    <location>
        <begin position="137"/>
        <end position="160"/>
    </location>
</feature>
<dbReference type="Pfam" id="PF07690">
    <property type="entry name" value="MFS_1"/>
    <property type="match status" value="1"/>
</dbReference>